<dbReference type="AlphaFoldDB" id="A0A9D3YIH4"/>
<name>A0A9D3YIH4_DREPO</name>
<gene>
    <name evidence="2" type="ORF">DPMN_074857</name>
</gene>
<reference evidence="2" key="2">
    <citation type="submission" date="2020-11" db="EMBL/GenBank/DDBJ databases">
        <authorList>
            <person name="McCartney M.A."/>
            <person name="Auch B."/>
            <person name="Kono T."/>
            <person name="Mallez S."/>
            <person name="Becker A."/>
            <person name="Gohl D.M."/>
            <person name="Silverstein K.A.T."/>
            <person name="Koren S."/>
            <person name="Bechman K.B."/>
            <person name="Herman A."/>
            <person name="Abrahante J.E."/>
            <person name="Garbe J."/>
        </authorList>
    </citation>
    <scope>NUCLEOTIDE SEQUENCE</scope>
    <source>
        <strain evidence="2">Duluth1</strain>
        <tissue evidence="2">Whole animal</tissue>
    </source>
</reference>
<feature type="compositionally biased region" description="Basic residues" evidence="1">
    <location>
        <begin position="792"/>
        <end position="801"/>
    </location>
</feature>
<feature type="region of interest" description="Disordered" evidence="1">
    <location>
        <begin position="490"/>
        <end position="517"/>
    </location>
</feature>
<organism evidence="2 3">
    <name type="scientific">Dreissena polymorpha</name>
    <name type="common">Zebra mussel</name>
    <name type="synonym">Mytilus polymorpha</name>
    <dbReference type="NCBI Taxonomy" id="45954"/>
    <lineage>
        <taxon>Eukaryota</taxon>
        <taxon>Metazoa</taxon>
        <taxon>Spiralia</taxon>
        <taxon>Lophotrochozoa</taxon>
        <taxon>Mollusca</taxon>
        <taxon>Bivalvia</taxon>
        <taxon>Autobranchia</taxon>
        <taxon>Heteroconchia</taxon>
        <taxon>Euheterodonta</taxon>
        <taxon>Imparidentia</taxon>
        <taxon>Neoheterodontei</taxon>
        <taxon>Myida</taxon>
        <taxon>Dreissenoidea</taxon>
        <taxon>Dreissenidae</taxon>
        <taxon>Dreissena</taxon>
    </lineage>
</organism>
<dbReference type="Proteomes" id="UP000828390">
    <property type="component" value="Unassembled WGS sequence"/>
</dbReference>
<feature type="compositionally biased region" description="Polar residues" evidence="1">
    <location>
        <begin position="537"/>
        <end position="567"/>
    </location>
</feature>
<dbReference type="EMBL" id="JAIWYP010000015">
    <property type="protein sequence ID" value="KAH3699895.1"/>
    <property type="molecule type" value="Genomic_DNA"/>
</dbReference>
<proteinExistence type="predicted"/>
<feature type="region of interest" description="Disordered" evidence="1">
    <location>
        <begin position="772"/>
        <end position="831"/>
    </location>
</feature>
<evidence type="ECO:0000313" key="3">
    <source>
        <dbReference type="Proteomes" id="UP000828390"/>
    </source>
</evidence>
<keyword evidence="3" id="KW-1185">Reference proteome</keyword>
<feature type="region of interest" description="Disordered" evidence="1">
    <location>
        <begin position="306"/>
        <end position="325"/>
    </location>
</feature>
<evidence type="ECO:0000313" key="2">
    <source>
        <dbReference type="EMBL" id="KAH3699895.1"/>
    </source>
</evidence>
<sequence length="973" mass="108585">MSSINTQQCTSVSRKRTRSTSKHITTLGKCCRKQDTINDIKQDNVKLPQNAKKIPSFRHLGRPTRQSARAAKEMFKKPFGKHRHSAQTTQQDIEKLRDCAQVVKQKTAKSIGNARQSAWIAKQMYEKSKHIHNAKAIKQNIKKIRVSARVAIQMSAKSMGKEGQSARVTKQKHAMSIENGNECFSGFVWRVPPFDSSPDIEKTLNNCVLDDQGPLSVSNGEISDLVEPTSINDPQRERISCKEVWGNSVPDVHDELQTARVGIEQLKMCNTTGSKAVILAPNEETDKVDKSNVQSIMLPDIQPYFTTQPGQAKPTANETKPTKSNRYPSHALLDKLISNTFRCISCAGEFSLTKMYVISDKHFCIDCALKKRVISNSLYNILNSNQVESSLPRSDDENTRSCRIRLSNKFKIQQYMTGNRLINFYDKVSYKFFAKKPKESTSKLLTTVGKCGRKQTTVIDKDIELVDIQLSTKVATELPQQTETFASFRPFSSSTRQSAQAATQMHETSIGKERHSAQVTRLKSAKTMRIEDRLSKRVSQQKSANSMGKDSTSVSNIERQTPFNSSPHQEKTGYHCVLDVLGPLSVNNDKISDLVKQASTHGSRTGITYSKELVKKPITPVHDEIHTATSSLIEIKVCNATDRKSCELASNEVFNKDDTSFLKSVCIETIADIQPDCTDHQNKVITRVLDKLVSNIFKCSSCAGEFGLTKMYVIAFKRLCIECALKEGLLSLYLYNLLNSINLVCSVSLSDCNQTPSSRKKISRINKVKPVGKDSSKCLTSHMHDCSAQPDKKRKLSKSMKGRQLSTTEGKRSSNFDQNSRSGITGGTSTSYQNHAVHETLPSCEHLPSLEATISDFVAPSYVDLTTSEIVQQTLTGAFSEDKVQTNLRQCSSCAGEIYLTRVLSRSKNDLCIDCGYKQGLMSLSLYNSLKSQEVKTPSDSCRIQSTSSGIANVLEKKRIGNKNGEYWVEKYR</sequence>
<reference evidence="2" key="1">
    <citation type="journal article" date="2019" name="bioRxiv">
        <title>The Genome of the Zebra Mussel, Dreissena polymorpha: A Resource for Invasive Species Research.</title>
        <authorList>
            <person name="McCartney M.A."/>
            <person name="Auch B."/>
            <person name="Kono T."/>
            <person name="Mallez S."/>
            <person name="Zhang Y."/>
            <person name="Obille A."/>
            <person name="Becker A."/>
            <person name="Abrahante J.E."/>
            <person name="Garbe J."/>
            <person name="Badalamenti J.P."/>
            <person name="Herman A."/>
            <person name="Mangelson H."/>
            <person name="Liachko I."/>
            <person name="Sullivan S."/>
            <person name="Sone E.D."/>
            <person name="Koren S."/>
            <person name="Silverstein K.A.T."/>
            <person name="Beckman K.B."/>
            <person name="Gohl D.M."/>
        </authorList>
    </citation>
    <scope>NUCLEOTIDE SEQUENCE</scope>
    <source>
        <strain evidence="2">Duluth1</strain>
        <tissue evidence="2">Whole animal</tissue>
    </source>
</reference>
<feature type="compositionally biased region" description="Low complexity" evidence="1">
    <location>
        <begin position="492"/>
        <end position="504"/>
    </location>
</feature>
<feature type="region of interest" description="Disordered" evidence="1">
    <location>
        <begin position="1"/>
        <end position="21"/>
    </location>
</feature>
<evidence type="ECO:0000256" key="1">
    <source>
        <dbReference type="SAM" id="MobiDB-lite"/>
    </source>
</evidence>
<feature type="region of interest" description="Disordered" evidence="1">
    <location>
        <begin position="534"/>
        <end position="570"/>
    </location>
</feature>
<accession>A0A9D3YIH4</accession>
<protein>
    <submittedName>
        <fullName evidence="2">Uncharacterized protein</fullName>
    </submittedName>
</protein>
<comment type="caution">
    <text evidence="2">The sequence shown here is derived from an EMBL/GenBank/DDBJ whole genome shotgun (WGS) entry which is preliminary data.</text>
</comment>